<dbReference type="Pfam" id="PF13490">
    <property type="entry name" value="zf-HC2"/>
    <property type="match status" value="1"/>
</dbReference>
<proteinExistence type="predicted"/>
<accession>A0ABY4MHI3</accession>
<dbReference type="InterPro" id="IPR027383">
    <property type="entry name" value="Znf_put"/>
</dbReference>
<evidence type="ECO:0000313" key="2">
    <source>
        <dbReference type="EMBL" id="UQA96993.1"/>
    </source>
</evidence>
<sequence length="88" mass="9583">MLCSRIRTALSARQDGERMPPGITIRRLDDHLVGCADCRRWDARARQLTADTEAHLAHTDAETASAETLLARLRQAAAADASAGTRAR</sequence>
<keyword evidence="3" id="KW-1185">Reference proteome</keyword>
<evidence type="ECO:0000259" key="1">
    <source>
        <dbReference type="Pfam" id="PF13490"/>
    </source>
</evidence>
<feature type="domain" description="Putative zinc-finger" evidence="1">
    <location>
        <begin position="3"/>
        <end position="39"/>
    </location>
</feature>
<organism evidence="2 3">
    <name type="scientific">Streptomyces halobius</name>
    <dbReference type="NCBI Taxonomy" id="2879846"/>
    <lineage>
        <taxon>Bacteria</taxon>
        <taxon>Bacillati</taxon>
        <taxon>Actinomycetota</taxon>
        <taxon>Actinomycetes</taxon>
        <taxon>Kitasatosporales</taxon>
        <taxon>Streptomycetaceae</taxon>
        <taxon>Streptomyces</taxon>
    </lineage>
</organism>
<gene>
    <name evidence="2" type="ORF">K9S39_38580</name>
</gene>
<name>A0ABY4MHI3_9ACTN</name>
<dbReference type="EMBL" id="CP086322">
    <property type="protein sequence ID" value="UQA96993.1"/>
    <property type="molecule type" value="Genomic_DNA"/>
</dbReference>
<protein>
    <submittedName>
        <fullName evidence="2">Zf-HC2 domain-containing protein</fullName>
    </submittedName>
</protein>
<evidence type="ECO:0000313" key="3">
    <source>
        <dbReference type="Proteomes" id="UP000830115"/>
    </source>
</evidence>
<dbReference type="Proteomes" id="UP000830115">
    <property type="component" value="Chromosome"/>
</dbReference>
<reference evidence="2" key="1">
    <citation type="submission" date="2021-10" db="EMBL/GenBank/DDBJ databases">
        <title>Streptomyces nigrumlapis sp.nov.,an antimicrobial producing actinobacterium isolated from Black Gobi rocks.</title>
        <authorList>
            <person name="Wen Y."/>
            <person name="Zhang W."/>
            <person name="Liu X.G."/>
        </authorList>
    </citation>
    <scope>NUCLEOTIDE SEQUENCE</scope>
    <source>
        <strain evidence="2">ST13-2-2</strain>
    </source>
</reference>
<dbReference type="RefSeq" id="WP_248867911.1">
    <property type="nucleotide sequence ID" value="NZ_CP086322.1"/>
</dbReference>